<dbReference type="PANTHER" id="PTHR35604">
    <property type="entry name" value="TRANSPOSASE INSH FOR INSERTION SEQUENCE ELEMENT IS5A-RELATED"/>
    <property type="match status" value="1"/>
</dbReference>
<dbReference type="GO" id="GO:0003677">
    <property type="term" value="F:DNA binding"/>
    <property type="evidence" value="ECO:0007669"/>
    <property type="project" value="InterPro"/>
</dbReference>
<evidence type="ECO:0000313" key="3">
    <source>
        <dbReference type="Proteomes" id="UP001139028"/>
    </source>
</evidence>
<proteinExistence type="predicted"/>
<comment type="caution">
    <text evidence="2">The sequence shown here is derived from an EMBL/GenBank/DDBJ whole genome shotgun (WGS) entry which is preliminary data.</text>
</comment>
<dbReference type="InterPro" id="IPR002559">
    <property type="entry name" value="Transposase_11"/>
</dbReference>
<keyword evidence="3" id="KW-1185">Reference proteome</keyword>
<dbReference type="AlphaFoldDB" id="A0A9X2EQY7"/>
<organism evidence="2 3">
    <name type="scientific">Microbulbifer okhotskensis</name>
    <dbReference type="NCBI Taxonomy" id="2926617"/>
    <lineage>
        <taxon>Bacteria</taxon>
        <taxon>Pseudomonadati</taxon>
        <taxon>Pseudomonadota</taxon>
        <taxon>Gammaproteobacteria</taxon>
        <taxon>Cellvibrionales</taxon>
        <taxon>Microbulbiferaceae</taxon>
        <taxon>Microbulbifer</taxon>
    </lineage>
</organism>
<dbReference type="Proteomes" id="UP001139028">
    <property type="component" value="Unassembled WGS sequence"/>
</dbReference>
<sequence>MNKLGKRISEEINRQLAEYVVLREGTIVDATIISAPSLTKNKKKKCDPQIHETKKSNQWHFGMKLHIDTEDILGLIHNIDTASATENLLHGEE</sequence>
<dbReference type="EMBL" id="JALBWM010000080">
    <property type="protein sequence ID" value="MCO1335765.1"/>
    <property type="molecule type" value="Genomic_DNA"/>
</dbReference>
<feature type="domain" description="Transposase IS4-like" evidence="1">
    <location>
        <begin position="23"/>
        <end position="86"/>
    </location>
</feature>
<dbReference type="PANTHER" id="PTHR35604:SF2">
    <property type="entry name" value="TRANSPOSASE INSH FOR INSERTION SEQUENCE ELEMENT IS5A-RELATED"/>
    <property type="match status" value="1"/>
</dbReference>
<accession>A0A9X2EQY7</accession>
<dbReference type="GO" id="GO:0004803">
    <property type="term" value="F:transposase activity"/>
    <property type="evidence" value="ECO:0007669"/>
    <property type="project" value="InterPro"/>
</dbReference>
<gene>
    <name evidence="2" type="ORF">MO867_15620</name>
</gene>
<evidence type="ECO:0000259" key="1">
    <source>
        <dbReference type="Pfam" id="PF01609"/>
    </source>
</evidence>
<name>A0A9X2EQY7_9GAMM</name>
<protein>
    <submittedName>
        <fullName evidence="2">Transposase</fullName>
    </submittedName>
</protein>
<dbReference type="GO" id="GO:0006313">
    <property type="term" value="P:DNA transposition"/>
    <property type="evidence" value="ECO:0007669"/>
    <property type="project" value="InterPro"/>
</dbReference>
<reference evidence="2" key="1">
    <citation type="journal article" date="2022" name="Arch. Microbiol.">
        <title>Microbulbifer okhotskensis sp. nov., isolated from a deep bottom sediment of the Okhotsk Sea.</title>
        <authorList>
            <person name="Romanenko L."/>
            <person name="Kurilenko V."/>
            <person name="Otstavnykh N."/>
            <person name="Velansky P."/>
            <person name="Isaeva M."/>
            <person name="Mikhailov V."/>
        </authorList>
    </citation>
    <scope>NUCLEOTIDE SEQUENCE</scope>
    <source>
        <strain evidence="2">OS29</strain>
    </source>
</reference>
<dbReference type="Pfam" id="PF01609">
    <property type="entry name" value="DDE_Tnp_1"/>
    <property type="match status" value="1"/>
</dbReference>
<evidence type="ECO:0000313" key="2">
    <source>
        <dbReference type="EMBL" id="MCO1335765.1"/>
    </source>
</evidence>